<name>A0A2I7RXC1_9VIRU</name>
<dbReference type="EMBL" id="MG592615">
    <property type="protein sequence ID" value="AUR98295.1"/>
    <property type="molecule type" value="Genomic_DNA"/>
</dbReference>
<protein>
    <submittedName>
        <fullName evidence="1">Uncharacterized protein</fullName>
    </submittedName>
</protein>
<gene>
    <name evidence="1" type="ORF">NVP1249A_01</name>
</gene>
<dbReference type="Proteomes" id="UP000275031">
    <property type="component" value="Segment"/>
</dbReference>
<evidence type="ECO:0000313" key="1">
    <source>
        <dbReference type="EMBL" id="AUR98295.1"/>
    </source>
</evidence>
<organism evidence="1 2">
    <name type="scientific">Vibrio phage 1.249.A._10N.261.55.B9</name>
    <dbReference type="NCBI Taxonomy" id="1881268"/>
    <lineage>
        <taxon>Viruses</taxon>
        <taxon>Varidnaviria</taxon>
        <taxon>Abadenavirae</taxon>
        <taxon>Produgelaviricota</taxon>
        <taxon>Belvinaviricetes</taxon>
        <taxon>Vinavirales</taxon>
        <taxon>Autolykiviridae</taxon>
        <taxon>Livvievirus</taxon>
        <taxon>Livvievirus viph1249a</taxon>
    </lineage>
</organism>
<accession>A0A2I7RXC1</accession>
<keyword evidence="2" id="KW-1185">Reference proteome</keyword>
<evidence type="ECO:0000313" key="2">
    <source>
        <dbReference type="Proteomes" id="UP000275031"/>
    </source>
</evidence>
<proteinExistence type="predicted"/>
<sequence>MTIININLCIETTEPPEMLNLAEDIEKQVVEALDLKQSPVLTYNIDVDIIEE</sequence>
<reference evidence="1 2" key="1">
    <citation type="submission" date="2017-11" db="EMBL/GenBank/DDBJ databases">
        <title>A major lineage of nontailed dsDNA viruses as unrecognized killers of marine bacteria.</title>
        <authorList>
            <person name="Kauffman K.M."/>
            <person name="Hussain F.A."/>
            <person name="Yang J."/>
            <person name="Arevalo P."/>
            <person name="Brown J.M."/>
            <person name="Chang W.K."/>
            <person name="VanInsberghe D."/>
            <person name="Elsherbini J."/>
            <person name="Cutler M.B."/>
            <person name="Kelly L."/>
            <person name="Polz M.F."/>
        </authorList>
    </citation>
    <scope>NUCLEOTIDE SEQUENCE [LARGE SCALE GENOMIC DNA]</scope>
</reference>